<evidence type="ECO:0000313" key="1">
    <source>
        <dbReference type="EMBL" id="MBV4465815.1"/>
    </source>
</evidence>
<proteinExistence type="predicted"/>
<gene>
    <name evidence="1" type="ORF">KVG95_21035</name>
</gene>
<evidence type="ECO:0008006" key="3">
    <source>
        <dbReference type="Google" id="ProtNLM"/>
    </source>
</evidence>
<sequence>MMSISVAPSASISPLEAVRPTPQSVANSQSMFSNGLQTMQNIMLQLTQSGNELFVQMNRKSEIARDAQDKANLVEGIMAKLEKPTDKLELPDGAIAYMKANNILVDGKTIDEFIGVKGKTLDKGDLMMVKSSLESVAGRATDFNQQSQLKLQQIMQNYSTSNQLTQSMQSMLAEMTKGTASAIR</sequence>
<dbReference type="RefSeq" id="WP_217857789.1">
    <property type="nucleotide sequence ID" value="NZ_JAHSTV010000010.1"/>
</dbReference>
<keyword evidence="2" id="KW-1185">Reference proteome</keyword>
<dbReference type="Pfam" id="PF03433">
    <property type="entry name" value="EspA"/>
    <property type="match status" value="1"/>
</dbReference>
<organism evidence="1 2">
    <name type="scientific">Pseudomonas farris</name>
    <dbReference type="NCBI Taxonomy" id="2841207"/>
    <lineage>
        <taxon>Bacteria</taxon>
        <taxon>Pseudomonadati</taxon>
        <taxon>Pseudomonadota</taxon>
        <taxon>Gammaproteobacteria</taxon>
        <taxon>Pseudomonadales</taxon>
        <taxon>Pseudomonadaceae</taxon>
        <taxon>Pseudomonas</taxon>
    </lineage>
</organism>
<evidence type="ECO:0000313" key="2">
    <source>
        <dbReference type="Proteomes" id="UP000886900"/>
    </source>
</evidence>
<reference evidence="1" key="1">
    <citation type="submission" date="2021-06" db="EMBL/GenBank/DDBJ databases">
        <title>Updating the genus Pseudomonas: Description of 43 new species and partition of the Pseudomonas putida group.</title>
        <authorList>
            <person name="Girard L."/>
            <person name="Lood C."/>
            <person name="Vandamme P."/>
            <person name="Rokni-Zadeh H."/>
            <person name="Van Noort V."/>
            <person name="Hofte M."/>
            <person name="Lavigne R."/>
            <person name="De Mot R."/>
        </authorList>
    </citation>
    <scope>NUCLEOTIDE SEQUENCE</scope>
    <source>
        <strain evidence="1">SWRI79</strain>
    </source>
</reference>
<dbReference type="EMBL" id="JAHSTV010000010">
    <property type="protein sequence ID" value="MBV4465815.1"/>
    <property type="molecule type" value="Genomic_DNA"/>
</dbReference>
<dbReference type="InterPro" id="IPR005095">
    <property type="entry name" value="EspA"/>
</dbReference>
<accession>A0ABS6PZC5</accession>
<comment type="caution">
    <text evidence="1">The sequence shown here is derived from an EMBL/GenBank/DDBJ whole genome shotgun (WGS) entry which is preliminary data.</text>
</comment>
<name>A0ABS6PZC5_9PSED</name>
<dbReference type="Proteomes" id="UP000886900">
    <property type="component" value="Unassembled WGS sequence"/>
</dbReference>
<protein>
    <recommendedName>
        <fullName evidence="3">Secretion protein EspA</fullName>
    </recommendedName>
</protein>